<feature type="region of interest" description="Disordered" evidence="1">
    <location>
        <begin position="152"/>
        <end position="171"/>
    </location>
</feature>
<evidence type="ECO:0000313" key="3">
    <source>
        <dbReference type="Proteomes" id="UP001296104"/>
    </source>
</evidence>
<name>A0AAI8Z7G7_9PEZI</name>
<evidence type="ECO:0000313" key="2">
    <source>
        <dbReference type="EMBL" id="CAK4033828.1"/>
    </source>
</evidence>
<keyword evidence="3" id="KW-1185">Reference proteome</keyword>
<proteinExistence type="predicted"/>
<protein>
    <submittedName>
        <fullName evidence="2">Uncharacterized protein</fullName>
    </submittedName>
</protein>
<feature type="compositionally biased region" description="Basic and acidic residues" evidence="1">
    <location>
        <begin position="158"/>
        <end position="171"/>
    </location>
</feature>
<dbReference type="EMBL" id="CAVMBE010000095">
    <property type="protein sequence ID" value="CAK4033828.1"/>
    <property type="molecule type" value="Genomic_DNA"/>
</dbReference>
<reference evidence="2" key="1">
    <citation type="submission" date="2023-11" db="EMBL/GenBank/DDBJ databases">
        <authorList>
            <person name="Alioto T."/>
            <person name="Alioto T."/>
            <person name="Gomez Garrido J."/>
        </authorList>
    </citation>
    <scope>NUCLEOTIDE SEQUENCE</scope>
</reference>
<gene>
    <name evidence="2" type="ORF">LECACI_7A008986</name>
</gene>
<accession>A0AAI8Z7G7</accession>
<dbReference type="AlphaFoldDB" id="A0AAI8Z7G7"/>
<dbReference type="Proteomes" id="UP001296104">
    <property type="component" value="Unassembled WGS sequence"/>
</dbReference>
<comment type="caution">
    <text evidence="2">The sequence shown here is derived from an EMBL/GenBank/DDBJ whole genome shotgun (WGS) entry which is preliminary data.</text>
</comment>
<organism evidence="2 3">
    <name type="scientific">Lecanosticta acicola</name>
    <dbReference type="NCBI Taxonomy" id="111012"/>
    <lineage>
        <taxon>Eukaryota</taxon>
        <taxon>Fungi</taxon>
        <taxon>Dikarya</taxon>
        <taxon>Ascomycota</taxon>
        <taxon>Pezizomycotina</taxon>
        <taxon>Dothideomycetes</taxon>
        <taxon>Dothideomycetidae</taxon>
        <taxon>Mycosphaerellales</taxon>
        <taxon>Mycosphaerellaceae</taxon>
        <taxon>Lecanosticta</taxon>
    </lineage>
</organism>
<evidence type="ECO:0000256" key="1">
    <source>
        <dbReference type="SAM" id="MobiDB-lite"/>
    </source>
</evidence>
<sequence>MPHLTMHILTLFGLFHQTRNDARFSTYSGAPSLQPSIAPTLDTTSNRSSTQRYSSHFGEQNALAPETIPENSRSVYGSAAAAGSTTTLSSTDPKTADIKAFAKVYDRMNDVRADKQRFVMSRNKTEEVSKIALGAKVERALSRRMVGQDAVFTPKSSKPLDEKRALEVEAN</sequence>